<evidence type="ECO:0000313" key="2">
    <source>
        <dbReference type="EnsemblPlants" id="AUR62023649-RA:cds"/>
    </source>
</evidence>
<feature type="compositionally biased region" description="Basic and acidic residues" evidence="1">
    <location>
        <begin position="25"/>
        <end position="51"/>
    </location>
</feature>
<evidence type="ECO:0000313" key="3">
    <source>
        <dbReference type="Proteomes" id="UP000596660"/>
    </source>
</evidence>
<evidence type="ECO:0000256" key="1">
    <source>
        <dbReference type="SAM" id="MobiDB-lite"/>
    </source>
</evidence>
<dbReference type="AlphaFoldDB" id="A0A803M5C6"/>
<name>A0A803M5C6_CHEQI</name>
<dbReference type="Gramene" id="AUR62023649-RA">
    <property type="protein sequence ID" value="AUR62023649-RA:cds"/>
    <property type="gene ID" value="AUR62023649"/>
</dbReference>
<sequence length="160" mass="17706">MTQIPPKDGVDHSDGGGSPPNKAENSLEEREKVALTEENSDRRGNTKDHPLGHWFMNFSEADELLKLAGARQQDRTDSGSLGRCFSPPSFASAQSRSMLHGGHSMVNANITHQKIWSDTNIMTFDRRVCFGSQDSVQTYAVCRWLDDMLLAIIVLMLAVA</sequence>
<organism evidence="2 3">
    <name type="scientific">Chenopodium quinoa</name>
    <name type="common">Quinoa</name>
    <dbReference type="NCBI Taxonomy" id="63459"/>
    <lineage>
        <taxon>Eukaryota</taxon>
        <taxon>Viridiplantae</taxon>
        <taxon>Streptophyta</taxon>
        <taxon>Embryophyta</taxon>
        <taxon>Tracheophyta</taxon>
        <taxon>Spermatophyta</taxon>
        <taxon>Magnoliopsida</taxon>
        <taxon>eudicotyledons</taxon>
        <taxon>Gunneridae</taxon>
        <taxon>Pentapetalae</taxon>
        <taxon>Caryophyllales</taxon>
        <taxon>Chenopodiaceae</taxon>
        <taxon>Chenopodioideae</taxon>
        <taxon>Atripliceae</taxon>
        <taxon>Chenopodium</taxon>
    </lineage>
</organism>
<dbReference type="Proteomes" id="UP000596660">
    <property type="component" value="Unplaced"/>
</dbReference>
<accession>A0A803M5C6</accession>
<reference evidence="2" key="2">
    <citation type="submission" date="2021-03" db="UniProtKB">
        <authorList>
            <consortium name="EnsemblPlants"/>
        </authorList>
    </citation>
    <scope>IDENTIFICATION</scope>
</reference>
<proteinExistence type="predicted"/>
<feature type="region of interest" description="Disordered" evidence="1">
    <location>
        <begin position="1"/>
        <end position="51"/>
    </location>
</feature>
<reference evidence="2" key="1">
    <citation type="journal article" date="2017" name="Nature">
        <title>The genome of Chenopodium quinoa.</title>
        <authorList>
            <person name="Jarvis D.E."/>
            <person name="Ho Y.S."/>
            <person name="Lightfoot D.J."/>
            <person name="Schmoeckel S.M."/>
            <person name="Li B."/>
            <person name="Borm T.J.A."/>
            <person name="Ohyanagi H."/>
            <person name="Mineta K."/>
            <person name="Michell C.T."/>
            <person name="Saber N."/>
            <person name="Kharbatia N.M."/>
            <person name="Rupper R.R."/>
            <person name="Sharp A.R."/>
            <person name="Dally N."/>
            <person name="Boughton B.A."/>
            <person name="Woo Y.H."/>
            <person name="Gao G."/>
            <person name="Schijlen E.G.W.M."/>
            <person name="Guo X."/>
            <person name="Momin A.A."/>
            <person name="Negrao S."/>
            <person name="Al-Babili S."/>
            <person name="Gehring C."/>
            <person name="Roessner U."/>
            <person name="Jung C."/>
            <person name="Murphy K."/>
            <person name="Arold S.T."/>
            <person name="Gojobori T."/>
            <person name="van der Linden C.G."/>
            <person name="van Loo E.N."/>
            <person name="Jellen E.N."/>
            <person name="Maughan P.J."/>
            <person name="Tester M."/>
        </authorList>
    </citation>
    <scope>NUCLEOTIDE SEQUENCE [LARGE SCALE GENOMIC DNA]</scope>
    <source>
        <strain evidence="2">cv. PI 614886</strain>
    </source>
</reference>
<keyword evidence="3" id="KW-1185">Reference proteome</keyword>
<protein>
    <submittedName>
        <fullName evidence="2">Uncharacterized protein</fullName>
    </submittedName>
</protein>
<dbReference type="EnsemblPlants" id="AUR62023649-RA">
    <property type="protein sequence ID" value="AUR62023649-RA:cds"/>
    <property type="gene ID" value="AUR62023649"/>
</dbReference>